<evidence type="ECO:0000256" key="3">
    <source>
        <dbReference type="ARBA" id="ARBA00022475"/>
    </source>
</evidence>
<protein>
    <recommendedName>
        <fullName evidence="12">Bestrophin</fullName>
    </recommendedName>
</protein>
<keyword evidence="6" id="KW-0406">Ion transport</keyword>
<keyword evidence="4 9" id="KW-0812">Transmembrane</keyword>
<comment type="caution">
    <text evidence="10">The sequence shown here is derived from an EMBL/GenBank/DDBJ whole genome shotgun (WGS) entry which is preliminary data.</text>
</comment>
<dbReference type="STRING" id="1895771.BGO89_07835"/>
<dbReference type="PANTHER" id="PTHR33281">
    <property type="entry name" value="UPF0187 PROTEIN YNEE"/>
    <property type="match status" value="1"/>
</dbReference>
<evidence type="ECO:0000313" key="11">
    <source>
        <dbReference type="Proteomes" id="UP000184233"/>
    </source>
</evidence>
<feature type="transmembrane region" description="Helical" evidence="9">
    <location>
        <begin position="54"/>
        <end position="71"/>
    </location>
</feature>
<evidence type="ECO:0008006" key="12">
    <source>
        <dbReference type="Google" id="ProtNLM"/>
    </source>
</evidence>
<organism evidence="10 11">
    <name type="scientific">Candidatus Kapaibacterium thiocyanatum</name>
    <dbReference type="NCBI Taxonomy" id="1895771"/>
    <lineage>
        <taxon>Bacteria</taxon>
        <taxon>Pseudomonadati</taxon>
        <taxon>Candidatus Kapaibacteriota</taxon>
        <taxon>Candidatus Kapaibacteriia</taxon>
        <taxon>Candidatus Kapaibacteriales</taxon>
        <taxon>Candidatus Kapaibacteriaceae</taxon>
        <taxon>Candidatus Kapaibacterium</taxon>
    </lineage>
</organism>
<evidence type="ECO:0000256" key="8">
    <source>
        <dbReference type="ARBA" id="ARBA00034708"/>
    </source>
</evidence>
<evidence type="ECO:0000256" key="9">
    <source>
        <dbReference type="SAM" id="Phobius"/>
    </source>
</evidence>
<dbReference type="GO" id="GO:0005886">
    <property type="term" value="C:plasma membrane"/>
    <property type="evidence" value="ECO:0007669"/>
    <property type="project" value="UniProtKB-SubCell"/>
</dbReference>
<dbReference type="Proteomes" id="UP000184233">
    <property type="component" value="Unassembled WGS sequence"/>
</dbReference>
<evidence type="ECO:0000256" key="7">
    <source>
        <dbReference type="ARBA" id="ARBA00023136"/>
    </source>
</evidence>
<keyword evidence="7 9" id="KW-0472">Membrane</keyword>
<sequence>MIIYNPKQWLRLIFQFHPADTARKLLPAMLAVSFYTAIFSVVELEYLHFHTLNTTAIHSLLGIVISLLLVFRTNSAYDRWWEGRKLWGSLVNTSRNIAMKWSVMIDPQYVHLRGDMRRLLTQFPIELKEHLRGNSVGEHRPNTIASGIIRLLHEAYSRKLITGDQLIILNPEVTALTDITGGCERIRSTPIPYSYNIFIKKFIFFYTATLPYAFVESYGYSTILLTVFIFYALASLELVAEEIEDPFGLDANDLSTDELAEKIGVSVRALIQ</sequence>
<proteinExistence type="inferred from homology"/>
<dbReference type="EMBL" id="MKVH01000008">
    <property type="protein sequence ID" value="OJX59902.1"/>
    <property type="molecule type" value="Genomic_DNA"/>
</dbReference>
<keyword evidence="3" id="KW-1003">Cell membrane</keyword>
<reference evidence="10 11" key="1">
    <citation type="submission" date="2016-09" db="EMBL/GenBank/DDBJ databases">
        <title>Genome-resolved meta-omics ties microbial dynamics to process performance in biotechnology for thiocyanate degradation.</title>
        <authorList>
            <person name="Kantor R.S."/>
            <person name="Huddy R.J."/>
            <person name="Iyer R."/>
            <person name="Thomas B.C."/>
            <person name="Brown C.T."/>
            <person name="Anantharaman K."/>
            <person name="Tringe S."/>
            <person name="Hettich R.L."/>
            <person name="Harrison S.T."/>
            <person name="Banfield J.F."/>
        </authorList>
    </citation>
    <scope>NUCLEOTIDE SEQUENCE [LARGE SCALE GENOMIC DNA]</scope>
    <source>
        <strain evidence="10">59-99</strain>
    </source>
</reference>
<dbReference type="PANTHER" id="PTHR33281:SF19">
    <property type="entry name" value="VOLTAGE-DEPENDENT ANION CHANNEL-FORMING PROTEIN YNEE"/>
    <property type="match status" value="1"/>
</dbReference>
<comment type="similarity">
    <text evidence="8">Belongs to the anion channel-forming bestrophin (TC 1.A.46) family.</text>
</comment>
<evidence type="ECO:0000256" key="4">
    <source>
        <dbReference type="ARBA" id="ARBA00022692"/>
    </source>
</evidence>
<evidence type="ECO:0000256" key="5">
    <source>
        <dbReference type="ARBA" id="ARBA00022989"/>
    </source>
</evidence>
<name>A0A1M3L3G5_9BACT</name>
<evidence type="ECO:0000313" key="10">
    <source>
        <dbReference type="EMBL" id="OJX59902.1"/>
    </source>
</evidence>
<evidence type="ECO:0000256" key="2">
    <source>
        <dbReference type="ARBA" id="ARBA00022448"/>
    </source>
</evidence>
<dbReference type="AlphaFoldDB" id="A0A1M3L3G5"/>
<evidence type="ECO:0000256" key="6">
    <source>
        <dbReference type="ARBA" id="ARBA00023065"/>
    </source>
</evidence>
<dbReference type="GO" id="GO:0005254">
    <property type="term" value="F:chloride channel activity"/>
    <property type="evidence" value="ECO:0007669"/>
    <property type="project" value="InterPro"/>
</dbReference>
<keyword evidence="2" id="KW-0813">Transport</keyword>
<gene>
    <name evidence="10" type="ORF">BGO89_07835</name>
</gene>
<feature type="transmembrane region" description="Helical" evidence="9">
    <location>
        <begin position="195"/>
        <end position="214"/>
    </location>
</feature>
<feature type="transmembrane region" description="Helical" evidence="9">
    <location>
        <begin position="21"/>
        <end position="42"/>
    </location>
</feature>
<comment type="subcellular location">
    <subcellularLocation>
        <location evidence="1">Cell membrane</location>
        <topology evidence="1">Multi-pass membrane protein</topology>
    </subcellularLocation>
</comment>
<evidence type="ECO:0000256" key="1">
    <source>
        <dbReference type="ARBA" id="ARBA00004651"/>
    </source>
</evidence>
<keyword evidence="5 9" id="KW-1133">Transmembrane helix</keyword>
<dbReference type="InterPro" id="IPR044669">
    <property type="entry name" value="YneE/VCCN1/2-like"/>
</dbReference>
<accession>A0A1M3L3G5</accession>
<dbReference type="Pfam" id="PF25539">
    <property type="entry name" value="Bestrophin_2"/>
    <property type="match status" value="1"/>
</dbReference>